<dbReference type="Proteomes" id="UP001198242">
    <property type="component" value="Unassembled WGS sequence"/>
</dbReference>
<evidence type="ECO:0000313" key="10">
    <source>
        <dbReference type="EMBL" id="MCC2211861.1"/>
    </source>
</evidence>
<accession>A0AAE3E0K5</accession>
<keyword evidence="2" id="KW-0723">Serine/threonine-protein kinase</keyword>
<gene>
    <name evidence="10" type="ORF">LKE05_13830</name>
</gene>
<evidence type="ECO:0000256" key="8">
    <source>
        <dbReference type="ARBA" id="ARBA00048679"/>
    </source>
</evidence>
<evidence type="ECO:0000256" key="6">
    <source>
        <dbReference type="ARBA" id="ARBA00022840"/>
    </source>
</evidence>
<comment type="catalytic activity">
    <reaction evidence="7">
        <text>L-threonyl-[protein] + ATP = O-phospho-L-threonyl-[protein] + ADP + H(+)</text>
        <dbReference type="Rhea" id="RHEA:46608"/>
        <dbReference type="Rhea" id="RHEA-COMP:11060"/>
        <dbReference type="Rhea" id="RHEA-COMP:11605"/>
        <dbReference type="ChEBI" id="CHEBI:15378"/>
        <dbReference type="ChEBI" id="CHEBI:30013"/>
        <dbReference type="ChEBI" id="CHEBI:30616"/>
        <dbReference type="ChEBI" id="CHEBI:61977"/>
        <dbReference type="ChEBI" id="CHEBI:456216"/>
        <dbReference type="EC" id="2.7.11.1"/>
    </reaction>
</comment>
<evidence type="ECO:0000259" key="9">
    <source>
        <dbReference type="PROSITE" id="PS50011"/>
    </source>
</evidence>
<dbReference type="Gene3D" id="1.10.510.10">
    <property type="entry name" value="Transferase(Phosphotransferase) domain 1"/>
    <property type="match status" value="1"/>
</dbReference>
<dbReference type="PANTHER" id="PTHR24363:SF0">
    <property type="entry name" value="SERINE_THREONINE KINASE LIKE DOMAIN CONTAINING 1"/>
    <property type="match status" value="1"/>
</dbReference>
<evidence type="ECO:0000256" key="4">
    <source>
        <dbReference type="ARBA" id="ARBA00022741"/>
    </source>
</evidence>
<dbReference type="InterPro" id="IPR011009">
    <property type="entry name" value="Kinase-like_dom_sf"/>
</dbReference>
<evidence type="ECO:0000256" key="7">
    <source>
        <dbReference type="ARBA" id="ARBA00047899"/>
    </source>
</evidence>
<evidence type="ECO:0000256" key="2">
    <source>
        <dbReference type="ARBA" id="ARBA00022527"/>
    </source>
</evidence>
<dbReference type="PANTHER" id="PTHR24363">
    <property type="entry name" value="SERINE/THREONINE PROTEIN KINASE"/>
    <property type="match status" value="1"/>
</dbReference>
<evidence type="ECO:0000313" key="11">
    <source>
        <dbReference type="Proteomes" id="UP001198242"/>
    </source>
</evidence>
<sequence length="194" mass="23121">MIKYRIICPLNDNLTTFRVKCTEDDKLYIKKILDRPQFEIYKIIQEKDYDGVPKIKELFYSPENDKYILYEECIQGYTIESMLSKGTCFGKKFVIKMATALCNILKPIHNDNLIHRDISPNNVMYSQIEDKFYLIDFGNSRLNKINTPKDTVFAGTPIFMAPRTRRCRNSIRQSNGYLRNRYAYEIYAYQKYHR</sequence>
<dbReference type="InterPro" id="IPR008266">
    <property type="entry name" value="Tyr_kinase_AS"/>
</dbReference>
<comment type="catalytic activity">
    <reaction evidence="8">
        <text>L-seryl-[protein] + ATP = O-phospho-L-seryl-[protein] + ADP + H(+)</text>
        <dbReference type="Rhea" id="RHEA:17989"/>
        <dbReference type="Rhea" id="RHEA-COMP:9863"/>
        <dbReference type="Rhea" id="RHEA-COMP:11604"/>
        <dbReference type="ChEBI" id="CHEBI:15378"/>
        <dbReference type="ChEBI" id="CHEBI:29999"/>
        <dbReference type="ChEBI" id="CHEBI:30616"/>
        <dbReference type="ChEBI" id="CHEBI:83421"/>
        <dbReference type="ChEBI" id="CHEBI:456216"/>
        <dbReference type="EC" id="2.7.11.1"/>
    </reaction>
</comment>
<dbReference type="SUPFAM" id="SSF56112">
    <property type="entry name" value="Protein kinase-like (PK-like)"/>
    <property type="match status" value="1"/>
</dbReference>
<dbReference type="AlphaFoldDB" id="A0AAE3E0K5"/>
<dbReference type="GO" id="GO:0004674">
    <property type="term" value="F:protein serine/threonine kinase activity"/>
    <property type="evidence" value="ECO:0007669"/>
    <property type="project" value="UniProtKB-KW"/>
</dbReference>
<evidence type="ECO:0000256" key="3">
    <source>
        <dbReference type="ARBA" id="ARBA00022679"/>
    </source>
</evidence>
<dbReference type="EMBL" id="JAJEQM010000031">
    <property type="protein sequence ID" value="MCC2211861.1"/>
    <property type="molecule type" value="Genomic_DNA"/>
</dbReference>
<dbReference type="GO" id="GO:0005524">
    <property type="term" value="F:ATP binding"/>
    <property type="evidence" value="ECO:0007669"/>
    <property type="project" value="UniProtKB-KW"/>
</dbReference>
<reference evidence="10 11" key="1">
    <citation type="submission" date="2021-10" db="EMBL/GenBank/DDBJ databases">
        <title>Anaerobic single-cell dispensing facilitates the cultivation of human gut bacteria.</title>
        <authorList>
            <person name="Afrizal A."/>
        </authorList>
    </citation>
    <scope>NUCLEOTIDE SEQUENCE [LARGE SCALE GENOMIC DNA]</scope>
    <source>
        <strain evidence="10 11">CLA-AA-H232</strain>
    </source>
</reference>
<protein>
    <recommendedName>
        <fullName evidence="1">non-specific serine/threonine protein kinase</fullName>
        <ecNumber evidence="1">2.7.11.1</ecNumber>
    </recommendedName>
</protein>
<dbReference type="PROSITE" id="PS50011">
    <property type="entry name" value="PROTEIN_KINASE_DOM"/>
    <property type="match status" value="1"/>
</dbReference>
<dbReference type="Pfam" id="PF00069">
    <property type="entry name" value="Pkinase"/>
    <property type="match status" value="1"/>
</dbReference>
<evidence type="ECO:0000256" key="5">
    <source>
        <dbReference type="ARBA" id="ARBA00022777"/>
    </source>
</evidence>
<dbReference type="InterPro" id="IPR000719">
    <property type="entry name" value="Prot_kinase_dom"/>
</dbReference>
<keyword evidence="6" id="KW-0067">ATP-binding</keyword>
<keyword evidence="5 10" id="KW-0418">Kinase</keyword>
<keyword evidence="4" id="KW-0547">Nucleotide-binding</keyword>
<proteinExistence type="predicted"/>
<dbReference type="SMART" id="SM00220">
    <property type="entry name" value="S_TKc"/>
    <property type="match status" value="1"/>
</dbReference>
<comment type="caution">
    <text evidence="10">The sequence shown here is derived from an EMBL/GenBank/DDBJ whole genome shotgun (WGS) entry which is preliminary data.</text>
</comment>
<feature type="domain" description="Protein kinase" evidence="9">
    <location>
        <begin position="1"/>
        <end position="194"/>
    </location>
</feature>
<dbReference type="EC" id="2.7.11.1" evidence="1"/>
<keyword evidence="3" id="KW-0808">Transferase</keyword>
<evidence type="ECO:0000256" key="1">
    <source>
        <dbReference type="ARBA" id="ARBA00012513"/>
    </source>
</evidence>
<dbReference type="PROSITE" id="PS00109">
    <property type="entry name" value="PROTEIN_KINASE_TYR"/>
    <property type="match status" value="1"/>
</dbReference>
<name>A0AAE3E0K5_9FIRM</name>
<keyword evidence="11" id="KW-1185">Reference proteome</keyword>
<dbReference type="RefSeq" id="WP_308457226.1">
    <property type="nucleotide sequence ID" value="NZ_JAJEQM010000031.1"/>
</dbReference>
<organism evidence="10 11">
    <name type="scientific">Hominilimicola fabiformis</name>
    <dbReference type="NCBI Taxonomy" id="2885356"/>
    <lineage>
        <taxon>Bacteria</taxon>
        <taxon>Bacillati</taxon>
        <taxon>Bacillota</taxon>
        <taxon>Clostridia</taxon>
        <taxon>Eubacteriales</taxon>
        <taxon>Oscillospiraceae</taxon>
        <taxon>Hominilimicola</taxon>
    </lineage>
</organism>